<evidence type="ECO:0000313" key="2">
    <source>
        <dbReference type="EMBL" id="ABN06477.1"/>
    </source>
</evidence>
<evidence type="ECO:0000256" key="1">
    <source>
        <dbReference type="SAM" id="Phobius"/>
    </source>
</evidence>
<evidence type="ECO:0000313" key="3">
    <source>
        <dbReference type="Proteomes" id="UP000000365"/>
    </source>
</evidence>
<keyword evidence="1" id="KW-1133">Transmembrane helix</keyword>
<name>A2SQ71_METLZ</name>
<protein>
    <submittedName>
        <fullName evidence="2">Uncharacterized protein</fullName>
    </submittedName>
</protein>
<feature type="transmembrane region" description="Helical" evidence="1">
    <location>
        <begin position="41"/>
        <end position="59"/>
    </location>
</feature>
<sequence>MCMTSFFEYLTKDGAVLSTAVVLLGVVVIIASAILLSGYNFILMLAGIFVGIIIIIIGGKYSKFKKEEN</sequence>
<accession>A2SQ71</accession>
<dbReference type="EMBL" id="CP000559">
    <property type="protein sequence ID" value="ABN06477.1"/>
    <property type="molecule type" value="Genomic_DNA"/>
</dbReference>
<dbReference type="AlphaFoldDB" id="A2SQ71"/>
<organism evidence="2 3">
    <name type="scientific">Methanocorpusculum labreanum (strain ATCC 43576 / DSM 4855 / Z)</name>
    <dbReference type="NCBI Taxonomy" id="410358"/>
    <lineage>
        <taxon>Archaea</taxon>
        <taxon>Methanobacteriati</taxon>
        <taxon>Methanobacteriota</taxon>
        <taxon>Stenosarchaea group</taxon>
        <taxon>Methanomicrobia</taxon>
        <taxon>Methanomicrobiales</taxon>
        <taxon>Methanocorpusculaceae</taxon>
        <taxon>Methanocorpusculum</taxon>
    </lineage>
</organism>
<keyword evidence="1" id="KW-0472">Membrane</keyword>
<dbReference type="HOGENOM" id="CLU_2766097_0_0_2"/>
<dbReference type="Proteomes" id="UP000000365">
    <property type="component" value="Chromosome"/>
</dbReference>
<keyword evidence="1" id="KW-0812">Transmembrane</keyword>
<reference evidence="2 3" key="1">
    <citation type="journal article" date="2009" name="Stand. Genomic Sci.">
        <title>Complete genome sequence of Methanocorpusculum labreanum type strain Z.</title>
        <authorList>
            <person name="Anderson I.J."/>
            <person name="Sieprawska-Lupa M."/>
            <person name="Goltsman E."/>
            <person name="Lapidus A."/>
            <person name="Copeland A."/>
            <person name="Glavina Del Rio T."/>
            <person name="Tice H."/>
            <person name="Dalin E."/>
            <person name="Barry K."/>
            <person name="Pitluck S."/>
            <person name="Hauser L."/>
            <person name="Land M."/>
            <person name="Lucas S."/>
            <person name="Richardson P."/>
            <person name="Whitman W.B."/>
            <person name="Kyrpides N.C."/>
        </authorList>
    </citation>
    <scope>NUCLEOTIDE SEQUENCE [LARGE SCALE GENOMIC DNA]</scope>
    <source>
        <strain evidence="3">ATCC 43576 / DSM 4855 / Z</strain>
    </source>
</reference>
<feature type="transmembrane region" description="Helical" evidence="1">
    <location>
        <begin position="15"/>
        <end position="35"/>
    </location>
</feature>
<proteinExistence type="predicted"/>
<dbReference type="KEGG" id="mla:Mlab_0301"/>
<keyword evidence="3" id="KW-1185">Reference proteome</keyword>
<gene>
    <name evidence="2" type="ordered locus">Mlab_0301</name>
</gene>